<proteinExistence type="predicted"/>
<dbReference type="EMBL" id="FXTY01000005">
    <property type="protein sequence ID" value="SMP25282.1"/>
    <property type="molecule type" value="Genomic_DNA"/>
</dbReference>
<protein>
    <recommendedName>
        <fullName evidence="3">Transposase</fullName>
    </recommendedName>
</protein>
<organism evidence="1 2">
    <name type="scientific">Shimia sagamensis</name>
    <dbReference type="NCBI Taxonomy" id="1566352"/>
    <lineage>
        <taxon>Bacteria</taxon>
        <taxon>Pseudomonadati</taxon>
        <taxon>Pseudomonadota</taxon>
        <taxon>Alphaproteobacteria</taxon>
        <taxon>Rhodobacterales</taxon>
        <taxon>Roseobacteraceae</taxon>
    </lineage>
</organism>
<accession>A0ABY1P4G2</accession>
<reference evidence="1 2" key="1">
    <citation type="submission" date="2017-05" db="EMBL/GenBank/DDBJ databases">
        <authorList>
            <person name="Varghese N."/>
            <person name="Submissions S."/>
        </authorList>
    </citation>
    <scope>NUCLEOTIDE SEQUENCE [LARGE SCALE GENOMIC DNA]</scope>
    <source>
        <strain evidence="1 2">DSM 29734</strain>
    </source>
</reference>
<comment type="caution">
    <text evidence="1">The sequence shown here is derived from an EMBL/GenBank/DDBJ whole genome shotgun (WGS) entry which is preliminary data.</text>
</comment>
<keyword evidence="2" id="KW-1185">Reference proteome</keyword>
<evidence type="ECO:0000313" key="1">
    <source>
        <dbReference type="EMBL" id="SMP25282.1"/>
    </source>
</evidence>
<name>A0ABY1P4G2_9RHOB</name>
<evidence type="ECO:0008006" key="3">
    <source>
        <dbReference type="Google" id="ProtNLM"/>
    </source>
</evidence>
<sequence length="138" mass="15456">MTSPFVRKSIGQVDPLPLRKNKQETEQVCRLILKVLPRGVIRHGTALCPLCGKVGRLQLPQLLSQFGKIPCGIPINAKPLRIEVTHRCRLLDQGLKILGRSATYLSLGTRVNLFIFQNHTSTKQLSYRRNTDALFAVA</sequence>
<evidence type="ECO:0000313" key="2">
    <source>
        <dbReference type="Proteomes" id="UP001157961"/>
    </source>
</evidence>
<dbReference type="Proteomes" id="UP001157961">
    <property type="component" value="Unassembled WGS sequence"/>
</dbReference>
<gene>
    <name evidence="1" type="ORF">SAMN06265373_10582</name>
</gene>